<evidence type="ECO:0000313" key="3">
    <source>
        <dbReference type="EMBL" id="MDQ6409982.1"/>
    </source>
</evidence>
<evidence type="ECO:0000313" key="5">
    <source>
        <dbReference type="Proteomes" id="UP001242288"/>
    </source>
</evidence>
<sequence>MHAEEQAAKIALKRLFPLMLFIFPTLLAGLVGPSAIQVARPLLPTMTAMSGG</sequence>
<evidence type="ECO:0000256" key="1">
    <source>
        <dbReference type="SAM" id="Phobius"/>
    </source>
</evidence>
<dbReference type="EMBL" id="JAMXWF010000019">
    <property type="protein sequence ID" value="MDQ6409982.1"/>
    <property type="molecule type" value="Genomic_DNA"/>
</dbReference>
<organism evidence="3 5">
    <name type="scientific">Paraburkholderia madseniana</name>
    <dbReference type="NCBI Taxonomy" id="2599607"/>
    <lineage>
        <taxon>Bacteria</taxon>
        <taxon>Pseudomonadati</taxon>
        <taxon>Pseudomonadota</taxon>
        <taxon>Betaproteobacteria</taxon>
        <taxon>Burkholderiales</taxon>
        <taxon>Burkholderiaceae</taxon>
        <taxon>Paraburkholderia</taxon>
    </lineage>
</organism>
<gene>
    <name evidence="3" type="ORF">NIE36_22610</name>
    <name evidence="2" type="ORF">OSB80_22685</name>
</gene>
<keyword evidence="4" id="KW-1185">Reference proteome</keyword>
<keyword evidence="1" id="KW-0812">Transmembrane</keyword>
<dbReference type="Proteomes" id="UP001209412">
    <property type="component" value="Unassembled WGS sequence"/>
</dbReference>
<accession>A0AAP5BHA7</accession>
<evidence type="ECO:0000313" key="4">
    <source>
        <dbReference type="Proteomes" id="UP001209412"/>
    </source>
</evidence>
<reference evidence="3" key="1">
    <citation type="submission" date="2022-06" db="EMBL/GenBank/DDBJ databases">
        <title>PHB producers.</title>
        <authorList>
            <person name="Besaury L."/>
        </authorList>
    </citation>
    <scope>NUCLEOTIDE SEQUENCE</scope>
    <source>
        <strain evidence="3 4">SEWS6</strain>
    </source>
</reference>
<keyword evidence="1" id="KW-1133">Transmembrane helix</keyword>
<comment type="caution">
    <text evidence="3">The sequence shown here is derived from an EMBL/GenBank/DDBJ whole genome shotgun (WGS) entry which is preliminary data.</text>
</comment>
<dbReference type="EMBL" id="JAPKHW010000019">
    <property type="protein sequence ID" value="MCX4148163.1"/>
    <property type="molecule type" value="Genomic_DNA"/>
</dbReference>
<evidence type="ECO:0000313" key="2">
    <source>
        <dbReference type="EMBL" id="MCX4148163.1"/>
    </source>
</evidence>
<protein>
    <submittedName>
        <fullName evidence="3">Uncharacterized protein</fullName>
    </submittedName>
</protein>
<name>A0AAP5BHA7_9BURK</name>
<keyword evidence="1" id="KW-0472">Membrane</keyword>
<dbReference type="Proteomes" id="UP001242288">
    <property type="component" value="Unassembled WGS sequence"/>
</dbReference>
<dbReference type="AlphaFoldDB" id="A0AAP5BHA7"/>
<proteinExistence type="predicted"/>
<feature type="transmembrane region" description="Helical" evidence="1">
    <location>
        <begin position="15"/>
        <end position="36"/>
    </location>
</feature>